<dbReference type="Proteomes" id="UP000006643">
    <property type="component" value="Unassembled WGS sequence"/>
</dbReference>
<dbReference type="SUPFAM" id="SSF54826">
    <property type="entry name" value="Enolase N-terminal domain-like"/>
    <property type="match status" value="1"/>
</dbReference>
<dbReference type="VEuPathDB" id="FungiDB:PITG_20261"/>
<name>D0P2D0_PHYIT</name>
<protein>
    <submittedName>
        <fullName evidence="2">Uncharacterized protein</fullName>
    </submittedName>
</protein>
<dbReference type="GeneID" id="9480197"/>
<dbReference type="Gene3D" id="3.30.390.10">
    <property type="entry name" value="Enolase-like, N-terminal domain"/>
    <property type="match status" value="1"/>
</dbReference>
<dbReference type="KEGG" id="pif:PITG_20261"/>
<evidence type="ECO:0000313" key="3">
    <source>
        <dbReference type="Proteomes" id="UP000006643"/>
    </source>
</evidence>
<dbReference type="RefSeq" id="XP_002895550.1">
    <property type="nucleotide sequence ID" value="XM_002895504.1"/>
</dbReference>
<dbReference type="InterPro" id="IPR029017">
    <property type="entry name" value="Enolase-like_N"/>
</dbReference>
<dbReference type="STRING" id="403677.D0P2D0"/>
<accession>D0P2D0</accession>
<reference evidence="3" key="1">
    <citation type="journal article" date="2009" name="Nature">
        <title>Genome sequence and analysis of the Irish potato famine pathogen Phytophthora infestans.</title>
        <authorList>
            <consortium name="The Broad Institute Genome Sequencing Platform"/>
            <person name="Haas B.J."/>
            <person name="Kamoun S."/>
            <person name="Zody M.C."/>
            <person name="Jiang R.H."/>
            <person name="Handsaker R.E."/>
            <person name="Cano L.M."/>
            <person name="Grabherr M."/>
            <person name="Kodira C.D."/>
            <person name="Raffaele S."/>
            <person name="Torto-Alalibo T."/>
            <person name="Bozkurt T.O."/>
            <person name="Ah-Fong A.M."/>
            <person name="Alvarado L."/>
            <person name="Anderson V.L."/>
            <person name="Armstrong M.R."/>
            <person name="Avrova A."/>
            <person name="Baxter L."/>
            <person name="Beynon J."/>
            <person name="Boevink P.C."/>
            <person name="Bollmann S.R."/>
            <person name="Bos J.I."/>
            <person name="Bulone V."/>
            <person name="Cai G."/>
            <person name="Cakir C."/>
            <person name="Carrington J.C."/>
            <person name="Chawner M."/>
            <person name="Conti L."/>
            <person name="Costanzo S."/>
            <person name="Ewan R."/>
            <person name="Fahlgren N."/>
            <person name="Fischbach M.A."/>
            <person name="Fugelstad J."/>
            <person name="Gilroy E.M."/>
            <person name="Gnerre S."/>
            <person name="Green P.J."/>
            <person name="Grenville-Briggs L.J."/>
            <person name="Griffith J."/>
            <person name="Grunwald N.J."/>
            <person name="Horn K."/>
            <person name="Horner N.R."/>
            <person name="Hu C.H."/>
            <person name="Huitema E."/>
            <person name="Jeong D.H."/>
            <person name="Jones A.M."/>
            <person name="Jones J.D."/>
            <person name="Jones R.W."/>
            <person name="Karlsson E.K."/>
            <person name="Kunjeti S.G."/>
            <person name="Lamour K."/>
            <person name="Liu Z."/>
            <person name="Ma L."/>
            <person name="Maclean D."/>
            <person name="Chibucos M.C."/>
            <person name="McDonald H."/>
            <person name="McWalters J."/>
            <person name="Meijer H.J."/>
            <person name="Morgan W."/>
            <person name="Morris P.F."/>
            <person name="Munro C.A."/>
            <person name="O'Neill K."/>
            <person name="Ospina-Giraldo M."/>
            <person name="Pinzon A."/>
            <person name="Pritchard L."/>
            <person name="Ramsahoye B."/>
            <person name="Ren Q."/>
            <person name="Restrepo S."/>
            <person name="Roy S."/>
            <person name="Sadanandom A."/>
            <person name="Savidor A."/>
            <person name="Schornack S."/>
            <person name="Schwartz D.C."/>
            <person name="Schumann U.D."/>
            <person name="Schwessinger B."/>
            <person name="Seyer L."/>
            <person name="Sharpe T."/>
            <person name="Silvar C."/>
            <person name="Song J."/>
            <person name="Studholme D.J."/>
            <person name="Sykes S."/>
            <person name="Thines M."/>
            <person name="van de Vondervoort P.J."/>
            <person name="Phuntumart V."/>
            <person name="Wawra S."/>
            <person name="Weide R."/>
            <person name="Win J."/>
            <person name="Young C."/>
            <person name="Zhou S."/>
            <person name="Fry W."/>
            <person name="Meyers B.C."/>
            <person name="van West P."/>
            <person name="Ristaino J."/>
            <person name="Govers F."/>
            <person name="Birch P.R."/>
            <person name="Whisson S.C."/>
            <person name="Judelson H.S."/>
            <person name="Nusbaum C."/>
        </authorList>
    </citation>
    <scope>NUCLEOTIDE SEQUENCE [LARGE SCALE GENOMIC DNA]</scope>
    <source>
        <strain evidence="3">T30-4</strain>
    </source>
</reference>
<dbReference type="AlphaFoldDB" id="D0P2D0"/>
<gene>
    <name evidence="2" type="ORF">PITG_20261</name>
</gene>
<sequence length="185" mass="20168">MYGYVTPAQSKPMISASSKNEKILPMTKKSGERKVPSGARRPCYGTVHVDAVGGFRATGGFKQEIQIQLTPPPNDVSALSNAHRSYMWRHFMNCACTNFLLGGAPTPAAFCSKFHPVASSYRKMLARTSALRRAASTATGAVRNASTIQSIHAREIINSRGNPTGEADLTRELHWNRPHVANGRE</sequence>
<evidence type="ECO:0000256" key="1">
    <source>
        <dbReference type="SAM" id="MobiDB-lite"/>
    </source>
</evidence>
<proteinExistence type="predicted"/>
<feature type="region of interest" description="Disordered" evidence="1">
    <location>
        <begin position="159"/>
        <end position="185"/>
    </location>
</feature>
<dbReference type="HOGENOM" id="CLU_1463988_0_0_1"/>
<dbReference type="InParanoid" id="D0P2D0"/>
<organism evidence="2 3">
    <name type="scientific">Phytophthora infestans (strain T30-4)</name>
    <name type="common">Potato late blight agent</name>
    <dbReference type="NCBI Taxonomy" id="403677"/>
    <lineage>
        <taxon>Eukaryota</taxon>
        <taxon>Sar</taxon>
        <taxon>Stramenopiles</taxon>
        <taxon>Oomycota</taxon>
        <taxon>Peronosporomycetes</taxon>
        <taxon>Peronosporales</taxon>
        <taxon>Peronosporaceae</taxon>
        <taxon>Phytophthora</taxon>
    </lineage>
</organism>
<keyword evidence="3" id="KW-1185">Reference proteome</keyword>
<dbReference type="EMBL" id="DS028283">
    <property type="protein sequence ID" value="EEY55887.1"/>
    <property type="molecule type" value="Genomic_DNA"/>
</dbReference>
<evidence type="ECO:0000313" key="2">
    <source>
        <dbReference type="EMBL" id="EEY55887.1"/>
    </source>
</evidence>